<name>A0ABP8D8I0_9ACTN</name>
<dbReference type="InterPro" id="IPR023210">
    <property type="entry name" value="NADP_OxRdtase_dom"/>
</dbReference>
<comment type="caution">
    <text evidence="3">The sequence shown here is derived from an EMBL/GenBank/DDBJ whole genome shotgun (WGS) entry which is preliminary data.</text>
</comment>
<reference evidence="4" key="1">
    <citation type="journal article" date="2019" name="Int. J. Syst. Evol. Microbiol.">
        <title>The Global Catalogue of Microorganisms (GCM) 10K type strain sequencing project: providing services to taxonomists for standard genome sequencing and annotation.</title>
        <authorList>
            <consortium name="The Broad Institute Genomics Platform"/>
            <consortium name="The Broad Institute Genome Sequencing Center for Infectious Disease"/>
            <person name="Wu L."/>
            <person name="Ma J."/>
        </authorList>
    </citation>
    <scope>NUCLEOTIDE SEQUENCE [LARGE SCALE GENOMIC DNA]</scope>
    <source>
        <strain evidence="4">JCM 17441</strain>
    </source>
</reference>
<dbReference type="Gene3D" id="3.20.20.100">
    <property type="entry name" value="NADP-dependent oxidoreductase domain"/>
    <property type="match status" value="1"/>
</dbReference>
<dbReference type="PANTHER" id="PTHR43625:SF40">
    <property type="entry name" value="ALDO-KETO REDUCTASE YAKC [NADP(+)]"/>
    <property type="match status" value="1"/>
</dbReference>
<dbReference type="PANTHER" id="PTHR43625">
    <property type="entry name" value="AFLATOXIN B1 ALDEHYDE REDUCTASE"/>
    <property type="match status" value="1"/>
</dbReference>
<dbReference type="SUPFAM" id="SSF51430">
    <property type="entry name" value="NAD(P)-linked oxidoreductase"/>
    <property type="match status" value="1"/>
</dbReference>
<dbReference type="Pfam" id="PF00248">
    <property type="entry name" value="Aldo_ket_red"/>
    <property type="match status" value="1"/>
</dbReference>
<evidence type="ECO:0000256" key="1">
    <source>
        <dbReference type="ARBA" id="ARBA00023002"/>
    </source>
</evidence>
<dbReference type="InterPro" id="IPR050791">
    <property type="entry name" value="Aldo-Keto_reductase"/>
</dbReference>
<dbReference type="RefSeq" id="WP_345128135.1">
    <property type="nucleotide sequence ID" value="NZ_BAABAT010000008.1"/>
</dbReference>
<proteinExistence type="predicted"/>
<keyword evidence="4" id="KW-1185">Reference proteome</keyword>
<protein>
    <submittedName>
        <fullName evidence="3">Aldo/keto reductase</fullName>
    </submittedName>
</protein>
<dbReference type="InterPro" id="IPR036812">
    <property type="entry name" value="NAD(P)_OxRdtase_dom_sf"/>
</dbReference>
<feature type="domain" description="NADP-dependent oxidoreductase" evidence="2">
    <location>
        <begin position="6"/>
        <end position="194"/>
    </location>
</feature>
<keyword evidence="1" id="KW-0560">Oxidoreductase</keyword>
<organism evidence="3 4">
    <name type="scientific">Dactylosporangium darangshiense</name>
    <dbReference type="NCBI Taxonomy" id="579108"/>
    <lineage>
        <taxon>Bacteria</taxon>
        <taxon>Bacillati</taxon>
        <taxon>Actinomycetota</taxon>
        <taxon>Actinomycetes</taxon>
        <taxon>Micromonosporales</taxon>
        <taxon>Micromonosporaceae</taxon>
        <taxon>Dactylosporangium</taxon>
    </lineage>
</organism>
<gene>
    <name evidence="3" type="ORF">GCM10022255_036440</name>
</gene>
<evidence type="ECO:0000313" key="4">
    <source>
        <dbReference type="Proteomes" id="UP001500620"/>
    </source>
</evidence>
<dbReference type="EMBL" id="BAABAT010000008">
    <property type="protein sequence ID" value="GAA4249980.1"/>
    <property type="molecule type" value="Genomic_DNA"/>
</dbReference>
<sequence>MLNVNRIGLGAMRLTGGPAWLSRDEGIAIARRAVELGVQFFDTADSYDLGRNEELLADALHPYRDGVMVATKGGRICVGGEWFDLGRPEYLRQQAELSLRRLRVECIDLLQLHRIDRTVPLADQVGALRRLQDEGKVRLVGLSEVSLDQLREAEAITAIASVQNRYNIEDRASEDVLDYCESRGIAFIPWRPVAPAADKVAALAWLLRRSPVMLPIPGTSSMRHLEQNMSALDAYRATV</sequence>
<evidence type="ECO:0000313" key="3">
    <source>
        <dbReference type="EMBL" id="GAA4249980.1"/>
    </source>
</evidence>
<dbReference type="Proteomes" id="UP001500620">
    <property type="component" value="Unassembled WGS sequence"/>
</dbReference>
<accession>A0ABP8D8I0</accession>
<evidence type="ECO:0000259" key="2">
    <source>
        <dbReference type="Pfam" id="PF00248"/>
    </source>
</evidence>
<dbReference type="CDD" id="cd19088">
    <property type="entry name" value="AKR_AKR13B1"/>
    <property type="match status" value="1"/>
</dbReference>